<dbReference type="AlphaFoldDB" id="A0A6F8SU34"/>
<organism evidence="2 3">
    <name type="scientific">Vreelandella aquamarina</name>
    <dbReference type="NCBI Taxonomy" id="77097"/>
    <lineage>
        <taxon>Bacteria</taxon>
        <taxon>Pseudomonadati</taxon>
        <taxon>Pseudomonadota</taxon>
        <taxon>Gammaproteobacteria</taxon>
        <taxon>Oceanospirillales</taxon>
        <taxon>Halomonadaceae</taxon>
        <taxon>Vreelandella</taxon>
    </lineage>
</organism>
<accession>A0A6F8SU34</accession>
<dbReference type="Proteomes" id="UP000503197">
    <property type="component" value="Chromosome"/>
</dbReference>
<protein>
    <recommendedName>
        <fullName evidence="1">DUF4224 domain-containing protein</fullName>
    </recommendedName>
</protein>
<sequence length="73" mass="8071">MDLLLTPGEIETLTGRKRTKEQCAALDAMGVRWKINASGALIVGRRHVEQVLCGEKVSQTPETKRPNFEALHA</sequence>
<evidence type="ECO:0000259" key="1">
    <source>
        <dbReference type="Pfam" id="PF13986"/>
    </source>
</evidence>
<gene>
    <name evidence="2" type="ORF">HMSLTHF_17100</name>
</gene>
<evidence type="ECO:0000313" key="2">
    <source>
        <dbReference type="EMBL" id="BCA91935.1"/>
    </source>
</evidence>
<dbReference type="RefSeq" id="WP_172416207.1">
    <property type="nucleotide sequence ID" value="NZ_AP022821.1"/>
</dbReference>
<dbReference type="EMBL" id="AP022821">
    <property type="protein sequence ID" value="BCA91935.1"/>
    <property type="molecule type" value="Genomic_DNA"/>
</dbReference>
<proteinExistence type="predicted"/>
<dbReference type="Pfam" id="PF13986">
    <property type="entry name" value="DUF4224"/>
    <property type="match status" value="1"/>
</dbReference>
<name>A0A6F8SU34_9GAMM</name>
<reference evidence="2 3" key="1">
    <citation type="submission" date="2020-02" db="EMBL/GenBank/DDBJ databases">
        <title>Complete Genome Sequence of Halomonas meridiana strain BAA-801, Isolated from Deep Sea Thermal Vent.</title>
        <authorList>
            <person name="Takahashi Y."/>
            <person name="Takahashi H."/>
            <person name="Galipon J."/>
            <person name="Arakawa K."/>
        </authorList>
    </citation>
    <scope>NUCLEOTIDE SEQUENCE [LARGE SCALE GENOMIC DNA]</scope>
    <source>
        <strain evidence="2 3">Slthf1</strain>
    </source>
</reference>
<evidence type="ECO:0000313" key="3">
    <source>
        <dbReference type="Proteomes" id="UP000503197"/>
    </source>
</evidence>
<feature type="domain" description="DUF4224" evidence="1">
    <location>
        <begin position="4"/>
        <end position="48"/>
    </location>
</feature>
<dbReference type="InterPro" id="IPR025319">
    <property type="entry name" value="DUF4224"/>
</dbReference>